<dbReference type="PANTHER" id="PTHR13082">
    <property type="entry name" value="SAP18"/>
    <property type="match status" value="1"/>
</dbReference>
<dbReference type="PANTHER" id="PTHR13082:SF0">
    <property type="entry name" value="HISTONE DEACETYLASE COMPLEX SUBUNIT SAP18"/>
    <property type="match status" value="1"/>
</dbReference>
<gene>
    <name evidence="3" type="ORF">ANN_12314</name>
</gene>
<name>A0ABQ8TGW3_PERAM</name>
<evidence type="ECO:0000256" key="1">
    <source>
        <dbReference type="ARBA" id="ARBA00009143"/>
    </source>
</evidence>
<reference evidence="3 4" key="1">
    <citation type="journal article" date="2022" name="Allergy">
        <title>Genome assembly and annotation of Periplaneta americana reveal a comprehensive cockroach allergen profile.</title>
        <authorList>
            <person name="Wang L."/>
            <person name="Xiong Q."/>
            <person name="Saelim N."/>
            <person name="Wang L."/>
            <person name="Nong W."/>
            <person name="Wan A.T."/>
            <person name="Shi M."/>
            <person name="Liu X."/>
            <person name="Cao Q."/>
            <person name="Hui J.H.L."/>
            <person name="Sookrung N."/>
            <person name="Leung T.F."/>
            <person name="Tungtrongchitr A."/>
            <person name="Tsui S.K.W."/>
        </authorList>
    </citation>
    <scope>NUCLEOTIDE SEQUENCE [LARGE SCALE GENOMIC DNA]</scope>
    <source>
        <strain evidence="3">PWHHKU_190912</strain>
    </source>
</reference>
<proteinExistence type="inferred from homology"/>
<comment type="similarity">
    <text evidence="1">Belongs to the SAP18 family.</text>
</comment>
<dbReference type="InterPro" id="IPR010516">
    <property type="entry name" value="SAP18"/>
</dbReference>
<dbReference type="Gene3D" id="3.10.20.550">
    <property type="entry name" value="ASAP complex, SAP18 subunit"/>
    <property type="match status" value="1"/>
</dbReference>
<organism evidence="3 4">
    <name type="scientific">Periplaneta americana</name>
    <name type="common">American cockroach</name>
    <name type="synonym">Blatta americana</name>
    <dbReference type="NCBI Taxonomy" id="6978"/>
    <lineage>
        <taxon>Eukaryota</taxon>
        <taxon>Metazoa</taxon>
        <taxon>Ecdysozoa</taxon>
        <taxon>Arthropoda</taxon>
        <taxon>Hexapoda</taxon>
        <taxon>Insecta</taxon>
        <taxon>Pterygota</taxon>
        <taxon>Neoptera</taxon>
        <taxon>Polyneoptera</taxon>
        <taxon>Dictyoptera</taxon>
        <taxon>Blattodea</taxon>
        <taxon>Blattoidea</taxon>
        <taxon>Blattidae</taxon>
        <taxon>Blattinae</taxon>
        <taxon>Periplaneta</taxon>
    </lineage>
</organism>
<dbReference type="Pfam" id="PF06487">
    <property type="entry name" value="SAP18"/>
    <property type="match status" value="1"/>
</dbReference>
<sequence length="199" mass="22662">MIVEDKSEPEKPVDREKTCPLLLRVFCNTGRHHNIMDYSRGNVPANELQIYTWMDATLREITSLVKEVNPEARRKGTYFDFSLVFPDMRTPGYRMREIGTTCSGQRGSDDSKTLAQARDCDSAINLHNNGNSDDERVSVSDEVVPAKRTKLTTPTKNNFEKFYIIALMKDEHLLISIFGDLGASDNEFSRARILSKHTK</sequence>
<dbReference type="Proteomes" id="UP001148838">
    <property type="component" value="Unassembled WGS sequence"/>
</dbReference>
<evidence type="ECO:0000313" key="3">
    <source>
        <dbReference type="EMBL" id="KAJ4445632.1"/>
    </source>
</evidence>
<dbReference type="InterPro" id="IPR042534">
    <property type="entry name" value="SAP18_sf"/>
</dbReference>
<keyword evidence="4" id="KW-1185">Reference proteome</keyword>
<evidence type="ECO:0000313" key="4">
    <source>
        <dbReference type="Proteomes" id="UP001148838"/>
    </source>
</evidence>
<protein>
    <recommendedName>
        <fullName evidence="2">18 kDa Sin3-associated polypeptide</fullName>
    </recommendedName>
</protein>
<evidence type="ECO:0000256" key="2">
    <source>
        <dbReference type="ARBA" id="ARBA00030511"/>
    </source>
</evidence>
<comment type="caution">
    <text evidence="3">The sequence shown here is derived from an EMBL/GenBank/DDBJ whole genome shotgun (WGS) entry which is preliminary data.</text>
</comment>
<accession>A0ABQ8TGW3</accession>
<dbReference type="EMBL" id="JAJSOF020000009">
    <property type="protein sequence ID" value="KAJ4445632.1"/>
    <property type="molecule type" value="Genomic_DNA"/>
</dbReference>